<protein>
    <submittedName>
        <fullName evidence="2">Uncharacterized protein</fullName>
    </submittedName>
</protein>
<dbReference type="OrthoDB" id="76293at2157"/>
<proteinExistence type="predicted"/>
<keyword evidence="1" id="KW-1133">Transmembrane helix</keyword>
<keyword evidence="1" id="KW-0812">Transmembrane</keyword>
<evidence type="ECO:0000256" key="1">
    <source>
        <dbReference type="SAM" id="Phobius"/>
    </source>
</evidence>
<sequence>MKRDPFNQYIKDPDKKARLYLIITGAMIATTILIVIGTLIFILLLVGVI</sequence>
<evidence type="ECO:0000313" key="2">
    <source>
        <dbReference type="EMBL" id="OQD58464.1"/>
    </source>
</evidence>
<keyword evidence="3" id="KW-1185">Reference proteome</keyword>
<dbReference type="AlphaFoldDB" id="A0A1V6N1F1"/>
<dbReference type="Proteomes" id="UP000191661">
    <property type="component" value="Unassembled WGS sequence"/>
</dbReference>
<accession>A0A1V6N1F1</accession>
<dbReference type="EMBL" id="JXMW01000015">
    <property type="protein sequence ID" value="OQD58464.1"/>
    <property type="molecule type" value="Genomic_DNA"/>
</dbReference>
<comment type="caution">
    <text evidence="2">The sequence shown here is derived from an EMBL/GenBank/DDBJ whole genome shotgun (WGS) entry which is preliminary data.</text>
</comment>
<organism evidence="2 3">
    <name type="scientific">Methanobrevibacter arboriphilus JCM 13429 = DSM 1125</name>
    <dbReference type="NCBI Taxonomy" id="1300164"/>
    <lineage>
        <taxon>Archaea</taxon>
        <taxon>Methanobacteriati</taxon>
        <taxon>Methanobacteriota</taxon>
        <taxon>Methanomada group</taxon>
        <taxon>Methanobacteria</taxon>
        <taxon>Methanobacteriales</taxon>
        <taxon>Methanobacteriaceae</taxon>
        <taxon>Methanobrevibacter</taxon>
    </lineage>
</organism>
<keyword evidence="1" id="KW-0472">Membrane</keyword>
<reference evidence="2 3" key="1">
    <citation type="submission" date="2014-12" db="EMBL/GenBank/DDBJ databases">
        <title>Genome sequence of Methanobrevibacter arboriphilicus DH1, DSM1125.</title>
        <authorList>
            <person name="Poehlein A."/>
            <person name="Thauer R.K."/>
            <person name="Seedorf H."/>
            <person name="Daniel R."/>
        </authorList>
    </citation>
    <scope>NUCLEOTIDE SEQUENCE [LARGE SCALE GENOMIC DNA]</scope>
    <source>
        <strain evidence="2 3">DH1</strain>
    </source>
</reference>
<name>A0A1V6N1F1_METAZ</name>
<gene>
    <name evidence="2" type="ORF">MBBAR_15c00400</name>
</gene>
<dbReference type="RefSeq" id="WP_169835755.1">
    <property type="nucleotide sequence ID" value="NZ_BBET01000065.1"/>
</dbReference>
<evidence type="ECO:0000313" key="3">
    <source>
        <dbReference type="Proteomes" id="UP000191661"/>
    </source>
</evidence>
<feature type="transmembrane region" description="Helical" evidence="1">
    <location>
        <begin position="20"/>
        <end position="46"/>
    </location>
</feature>